<comment type="similarity">
    <text evidence="1">Belongs to the 'phage' integrase family.</text>
</comment>
<feature type="region of interest" description="Disordered" evidence="6">
    <location>
        <begin position="33"/>
        <end position="55"/>
    </location>
</feature>
<dbReference type="InterPro" id="IPR044068">
    <property type="entry name" value="CB"/>
</dbReference>
<evidence type="ECO:0000256" key="3">
    <source>
        <dbReference type="ARBA" id="ARBA00023125"/>
    </source>
</evidence>
<dbReference type="CDD" id="cd00397">
    <property type="entry name" value="DNA_BRE_C"/>
    <property type="match status" value="1"/>
</dbReference>
<feature type="region of interest" description="Disordered" evidence="6">
    <location>
        <begin position="476"/>
        <end position="544"/>
    </location>
</feature>
<dbReference type="GO" id="GO:0003677">
    <property type="term" value="F:DNA binding"/>
    <property type="evidence" value="ECO:0007669"/>
    <property type="project" value="UniProtKB-UniRule"/>
</dbReference>
<keyword evidence="10" id="KW-1185">Reference proteome</keyword>
<evidence type="ECO:0000259" key="7">
    <source>
        <dbReference type="PROSITE" id="PS51898"/>
    </source>
</evidence>
<feature type="compositionally biased region" description="Polar residues" evidence="6">
    <location>
        <begin position="493"/>
        <end position="515"/>
    </location>
</feature>
<protein>
    <recommendedName>
        <fullName evidence="11">Integrase</fullName>
    </recommendedName>
</protein>
<accession>A0A2G1W6D1</accession>
<feature type="domain" description="Tyr recombinase" evidence="7">
    <location>
        <begin position="298"/>
        <end position="480"/>
    </location>
</feature>
<dbReference type="InterPro" id="IPR013762">
    <property type="entry name" value="Integrase-like_cat_sf"/>
</dbReference>
<keyword evidence="2" id="KW-0229">DNA integration</keyword>
<dbReference type="InterPro" id="IPR002104">
    <property type="entry name" value="Integrase_catalytic"/>
</dbReference>
<dbReference type="GO" id="GO:0006310">
    <property type="term" value="P:DNA recombination"/>
    <property type="evidence" value="ECO:0007669"/>
    <property type="project" value="UniProtKB-KW"/>
</dbReference>
<organism evidence="9 10">
    <name type="scientific">Rhodopirellula bahusiensis</name>
    <dbReference type="NCBI Taxonomy" id="2014065"/>
    <lineage>
        <taxon>Bacteria</taxon>
        <taxon>Pseudomonadati</taxon>
        <taxon>Planctomycetota</taxon>
        <taxon>Planctomycetia</taxon>
        <taxon>Pirellulales</taxon>
        <taxon>Pirellulaceae</taxon>
        <taxon>Rhodopirellula</taxon>
    </lineage>
</organism>
<dbReference type="InterPro" id="IPR011010">
    <property type="entry name" value="DNA_brk_join_enz"/>
</dbReference>
<dbReference type="Pfam" id="PF02899">
    <property type="entry name" value="Phage_int_SAM_1"/>
    <property type="match status" value="1"/>
</dbReference>
<evidence type="ECO:0008006" key="11">
    <source>
        <dbReference type="Google" id="ProtNLM"/>
    </source>
</evidence>
<dbReference type="InterPro" id="IPR050090">
    <property type="entry name" value="Tyrosine_recombinase_XerCD"/>
</dbReference>
<gene>
    <name evidence="9" type="ORF">CEE69_14320</name>
</gene>
<dbReference type="PROSITE" id="PS51900">
    <property type="entry name" value="CB"/>
    <property type="match status" value="1"/>
</dbReference>
<keyword evidence="4" id="KW-0233">DNA recombination</keyword>
<dbReference type="Pfam" id="PF00589">
    <property type="entry name" value="Phage_integrase"/>
    <property type="match status" value="1"/>
</dbReference>
<reference evidence="9 10" key="1">
    <citation type="submission" date="2017-06" db="EMBL/GenBank/DDBJ databases">
        <title>Description of Rhodopirellula bahusiensis sp. nov.</title>
        <authorList>
            <person name="Kizina J."/>
            <person name="Harder J."/>
        </authorList>
    </citation>
    <scope>NUCLEOTIDE SEQUENCE [LARGE SCALE GENOMIC DNA]</scope>
    <source>
        <strain evidence="9 10">SWK21</strain>
    </source>
</reference>
<dbReference type="InterPro" id="IPR004107">
    <property type="entry name" value="Integrase_SAM-like_N"/>
</dbReference>
<evidence type="ECO:0000256" key="5">
    <source>
        <dbReference type="PROSITE-ProRule" id="PRU01248"/>
    </source>
</evidence>
<sequence>MQNVWLCVVHMGTRLSHQDPRANVPKRSVVSSRRLGSVVQGQHQDGQRGDGMNIDPKTIEPTLRNLDSFSMDDQGQLSYRKKRGGGNKRLGVMIEEMFFEIVQRPMKLADISPEVAVMIIMRLKRQNARGHTLGLWFEWFKDRNLVAFTLGWAEQHDFSQVRAGTKTDWTQNRQNLAMPEAVAVKKCDRSTEQSLTLTAFLDGEYIPARLVGKSPNTIRLYRNTIRSFTKWLGRAPVVGDLNTKTVAGYLQWMLEHTQLSPHTIEKERTELTAFWNFAARRGWLPDFPDIPAINCPKRVPDAWSDEQLVALMKACESDRGDIGKVPASKFWPALVSIIYDTGERIGAVLELTFDDIDKSGWLIVRGEHRKGGKADKGFKLRPETVKRIEAIRQYQPTGRIFEWPYAKTFIWKKFGECIEDAGLPSNRRTKFHKIRRSAASDFEAAGGNATALLGHSDRRTTEAYLDPRVIKEIHPADIVPGIGQKGADRDVSGHQSDAPKTTEGTPRASGQNGQKSDAAEKNATDSMVDQFRAFLEQQGKGGAS</sequence>
<dbReference type="PANTHER" id="PTHR30349:SF41">
    <property type="entry name" value="INTEGRASE_RECOMBINASE PROTEIN MJ0367-RELATED"/>
    <property type="match status" value="1"/>
</dbReference>
<feature type="domain" description="Core-binding (CB)" evidence="8">
    <location>
        <begin position="196"/>
        <end position="279"/>
    </location>
</feature>
<dbReference type="Gene3D" id="1.10.150.130">
    <property type="match status" value="1"/>
</dbReference>
<dbReference type="InterPro" id="IPR010998">
    <property type="entry name" value="Integrase_recombinase_N"/>
</dbReference>
<dbReference type="AlphaFoldDB" id="A0A2G1W6D1"/>
<name>A0A2G1W6D1_9BACT</name>
<dbReference type="SUPFAM" id="SSF56349">
    <property type="entry name" value="DNA breaking-rejoining enzymes"/>
    <property type="match status" value="1"/>
</dbReference>
<dbReference type="Proteomes" id="UP000225740">
    <property type="component" value="Unassembled WGS sequence"/>
</dbReference>
<evidence type="ECO:0000259" key="8">
    <source>
        <dbReference type="PROSITE" id="PS51900"/>
    </source>
</evidence>
<feature type="compositionally biased region" description="Low complexity" evidence="6">
    <location>
        <begin position="33"/>
        <end position="44"/>
    </location>
</feature>
<proteinExistence type="inferred from homology"/>
<evidence type="ECO:0000256" key="6">
    <source>
        <dbReference type="SAM" id="MobiDB-lite"/>
    </source>
</evidence>
<dbReference type="PROSITE" id="PS51898">
    <property type="entry name" value="TYR_RECOMBINASE"/>
    <property type="match status" value="1"/>
</dbReference>
<evidence type="ECO:0000313" key="9">
    <source>
        <dbReference type="EMBL" id="PHQ34586.1"/>
    </source>
</evidence>
<evidence type="ECO:0000313" key="10">
    <source>
        <dbReference type="Proteomes" id="UP000225740"/>
    </source>
</evidence>
<evidence type="ECO:0000256" key="2">
    <source>
        <dbReference type="ARBA" id="ARBA00022908"/>
    </source>
</evidence>
<evidence type="ECO:0000256" key="4">
    <source>
        <dbReference type="ARBA" id="ARBA00023172"/>
    </source>
</evidence>
<dbReference type="Gene3D" id="1.10.443.10">
    <property type="entry name" value="Intergrase catalytic core"/>
    <property type="match status" value="1"/>
</dbReference>
<dbReference type="EMBL" id="NIZW01000010">
    <property type="protein sequence ID" value="PHQ34586.1"/>
    <property type="molecule type" value="Genomic_DNA"/>
</dbReference>
<keyword evidence="3 5" id="KW-0238">DNA-binding</keyword>
<comment type="caution">
    <text evidence="9">The sequence shown here is derived from an EMBL/GenBank/DDBJ whole genome shotgun (WGS) entry which is preliminary data.</text>
</comment>
<evidence type="ECO:0000256" key="1">
    <source>
        <dbReference type="ARBA" id="ARBA00008857"/>
    </source>
</evidence>
<dbReference type="GO" id="GO:0015074">
    <property type="term" value="P:DNA integration"/>
    <property type="evidence" value="ECO:0007669"/>
    <property type="project" value="UniProtKB-KW"/>
</dbReference>
<dbReference type="PANTHER" id="PTHR30349">
    <property type="entry name" value="PHAGE INTEGRASE-RELATED"/>
    <property type="match status" value="1"/>
</dbReference>